<name>A0ABT9VTL0_9BACI</name>
<dbReference type="PROSITE" id="PS51257">
    <property type="entry name" value="PROKAR_LIPOPROTEIN"/>
    <property type="match status" value="1"/>
</dbReference>
<evidence type="ECO:0000313" key="4">
    <source>
        <dbReference type="Proteomes" id="UP001235840"/>
    </source>
</evidence>
<dbReference type="RefSeq" id="WP_307389763.1">
    <property type="nucleotide sequence ID" value="NZ_BAAADK010000009.1"/>
</dbReference>
<feature type="compositionally biased region" description="Basic residues" evidence="1">
    <location>
        <begin position="155"/>
        <end position="164"/>
    </location>
</feature>
<evidence type="ECO:0000256" key="1">
    <source>
        <dbReference type="SAM" id="MobiDB-lite"/>
    </source>
</evidence>
<reference evidence="3 4" key="1">
    <citation type="submission" date="2023-07" db="EMBL/GenBank/DDBJ databases">
        <title>Genomic Encyclopedia of Type Strains, Phase IV (KMG-IV): sequencing the most valuable type-strain genomes for metagenomic binning, comparative biology and taxonomic classification.</title>
        <authorList>
            <person name="Goeker M."/>
        </authorList>
    </citation>
    <scope>NUCLEOTIDE SEQUENCE [LARGE SCALE GENOMIC DNA]</scope>
    <source>
        <strain evidence="3 4">DSM 12751</strain>
    </source>
</reference>
<dbReference type="Proteomes" id="UP001235840">
    <property type="component" value="Unassembled WGS sequence"/>
</dbReference>
<dbReference type="EMBL" id="JAUSTY010000001">
    <property type="protein sequence ID" value="MDQ0164326.1"/>
    <property type="molecule type" value="Genomic_DNA"/>
</dbReference>
<accession>A0ABT9VTL0</accession>
<feature type="chain" id="PRO_5045488000" evidence="2">
    <location>
        <begin position="30"/>
        <end position="164"/>
    </location>
</feature>
<sequence length="164" mass="18416">MSKMKWKPIWTYSLLIAIFALSGCSDAEAKNDQTLDYLENTLQYDESSFQSLDENTTELQVEGFDPEVGQAIASLPIWESSSPITTQIPTVMAGIRSGQLDSIINDGELTYNDIPVIDFRANELMVSSVPIPKEEYENEFIVGDEEGEKGEDAKKNKKKRWPSL</sequence>
<comment type="caution">
    <text evidence="3">The sequence shown here is derived from an EMBL/GenBank/DDBJ whole genome shotgun (WGS) entry which is preliminary data.</text>
</comment>
<feature type="signal peptide" evidence="2">
    <location>
        <begin position="1"/>
        <end position="29"/>
    </location>
</feature>
<evidence type="ECO:0000313" key="3">
    <source>
        <dbReference type="EMBL" id="MDQ0164326.1"/>
    </source>
</evidence>
<keyword evidence="4" id="KW-1185">Reference proteome</keyword>
<organism evidence="3 4">
    <name type="scientific">Caldalkalibacillus horti</name>
    <dbReference type="NCBI Taxonomy" id="77523"/>
    <lineage>
        <taxon>Bacteria</taxon>
        <taxon>Bacillati</taxon>
        <taxon>Bacillota</taxon>
        <taxon>Bacilli</taxon>
        <taxon>Bacillales</taxon>
        <taxon>Bacillaceae</taxon>
        <taxon>Caldalkalibacillus</taxon>
    </lineage>
</organism>
<keyword evidence="2" id="KW-0732">Signal</keyword>
<feature type="region of interest" description="Disordered" evidence="1">
    <location>
        <begin position="142"/>
        <end position="164"/>
    </location>
</feature>
<evidence type="ECO:0000256" key="2">
    <source>
        <dbReference type="SAM" id="SignalP"/>
    </source>
</evidence>
<gene>
    <name evidence="3" type="ORF">J2S11_000225</name>
</gene>
<protein>
    <submittedName>
        <fullName evidence="3">ABC-type amino acid transport substrate-binding protein</fullName>
    </submittedName>
</protein>
<proteinExistence type="predicted"/>